<dbReference type="PANTHER" id="PTHR10515:SF0">
    <property type="entry name" value="THYMIDINE PHOSPHORYLASE"/>
    <property type="match status" value="1"/>
</dbReference>
<dbReference type="InterPro" id="IPR000312">
    <property type="entry name" value="Glycosyl_Trfase_fam3"/>
</dbReference>
<name>A0A564Y829_HYMDI</name>
<proteinExistence type="predicted"/>
<dbReference type="Proteomes" id="UP000321570">
    <property type="component" value="Unassembled WGS sequence"/>
</dbReference>
<dbReference type="InterPro" id="IPR017872">
    <property type="entry name" value="Pyrmidine_PPase_CS"/>
</dbReference>
<dbReference type="GO" id="GO:0004645">
    <property type="term" value="F:1,4-alpha-oligoglucan phosphorylase activity"/>
    <property type="evidence" value="ECO:0007669"/>
    <property type="project" value="InterPro"/>
</dbReference>
<sequence length="99" mass="10527">MAVFTRGMTPDETANLTSAMVNHSEKMRWNDQKWAQFVVDKHSTGGVGDKTSLILAPMIAACGGKVPMISGRGLGITGGTIDKLESIEGYLSNIGTDQL</sequence>
<dbReference type="InterPro" id="IPR035902">
    <property type="entry name" value="Nuc_phospho_transferase"/>
</dbReference>
<evidence type="ECO:0000313" key="5">
    <source>
        <dbReference type="Proteomes" id="UP000321570"/>
    </source>
</evidence>
<accession>A0A564Y829</accession>
<dbReference type="SUPFAM" id="SSF52418">
    <property type="entry name" value="Nucleoside phosphorylase/phosphoribosyltransferase catalytic domain"/>
    <property type="match status" value="1"/>
</dbReference>
<evidence type="ECO:0000256" key="1">
    <source>
        <dbReference type="ARBA" id="ARBA00022676"/>
    </source>
</evidence>
<dbReference type="Gene3D" id="1.20.970.50">
    <property type="match status" value="1"/>
</dbReference>
<reference evidence="4 5" key="1">
    <citation type="submission" date="2019-07" db="EMBL/GenBank/DDBJ databases">
        <authorList>
            <person name="Jastrzebski P J."/>
            <person name="Paukszto L."/>
            <person name="Jastrzebski P J."/>
        </authorList>
    </citation>
    <scope>NUCLEOTIDE SEQUENCE [LARGE SCALE GENOMIC DNA]</scope>
    <source>
        <strain evidence="4 5">WMS-il1</strain>
    </source>
</reference>
<evidence type="ECO:0000313" key="4">
    <source>
        <dbReference type="EMBL" id="VUZ43431.1"/>
    </source>
</evidence>
<keyword evidence="2" id="KW-0808">Transferase</keyword>
<dbReference type="SUPFAM" id="SSF47648">
    <property type="entry name" value="Nucleoside phosphorylase/phosphoribosyltransferase N-terminal domain"/>
    <property type="match status" value="1"/>
</dbReference>
<evidence type="ECO:0000259" key="3">
    <source>
        <dbReference type="Pfam" id="PF00591"/>
    </source>
</evidence>
<organism evidence="4 5">
    <name type="scientific">Hymenolepis diminuta</name>
    <name type="common">Rat tapeworm</name>
    <dbReference type="NCBI Taxonomy" id="6216"/>
    <lineage>
        <taxon>Eukaryota</taxon>
        <taxon>Metazoa</taxon>
        <taxon>Spiralia</taxon>
        <taxon>Lophotrochozoa</taxon>
        <taxon>Platyhelminthes</taxon>
        <taxon>Cestoda</taxon>
        <taxon>Eucestoda</taxon>
        <taxon>Cyclophyllidea</taxon>
        <taxon>Hymenolepididae</taxon>
        <taxon>Hymenolepis</taxon>
    </lineage>
</organism>
<gene>
    <name evidence="4" type="ORF">WMSIL1_LOCUS3705</name>
</gene>
<evidence type="ECO:0000256" key="2">
    <source>
        <dbReference type="ARBA" id="ARBA00022679"/>
    </source>
</evidence>
<dbReference type="GO" id="GO:0006206">
    <property type="term" value="P:pyrimidine nucleobase metabolic process"/>
    <property type="evidence" value="ECO:0007669"/>
    <property type="project" value="InterPro"/>
</dbReference>
<feature type="non-terminal residue" evidence="4">
    <location>
        <position position="99"/>
    </location>
</feature>
<dbReference type="Gene3D" id="3.40.1030.10">
    <property type="entry name" value="Nucleoside phosphorylase/phosphoribosyltransferase catalytic domain"/>
    <property type="match status" value="1"/>
</dbReference>
<dbReference type="InterPro" id="IPR036320">
    <property type="entry name" value="Glycosyl_Trfase_fam3_N_dom_sf"/>
</dbReference>
<dbReference type="PROSITE" id="PS00647">
    <property type="entry name" value="THYMID_PHOSPHORYLASE"/>
    <property type="match status" value="1"/>
</dbReference>
<dbReference type="GO" id="GO:0005829">
    <property type="term" value="C:cytosol"/>
    <property type="evidence" value="ECO:0007669"/>
    <property type="project" value="TreeGrafter"/>
</dbReference>
<protein>
    <recommendedName>
        <fullName evidence="3">Glycosyl transferase family 3 domain-containing protein</fullName>
    </recommendedName>
</protein>
<dbReference type="EMBL" id="CABIJS010000111">
    <property type="protein sequence ID" value="VUZ43431.1"/>
    <property type="molecule type" value="Genomic_DNA"/>
</dbReference>
<dbReference type="InterPro" id="IPR000053">
    <property type="entry name" value="Thymidine/pyrmidine_PPase"/>
</dbReference>
<feature type="domain" description="Glycosyl transferase family 3" evidence="3">
    <location>
        <begin position="38"/>
        <end position="90"/>
    </location>
</feature>
<dbReference type="Pfam" id="PF00591">
    <property type="entry name" value="Glycos_transf_3"/>
    <property type="match status" value="1"/>
</dbReference>
<dbReference type="AlphaFoldDB" id="A0A564Y829"/>
<dbReference type="PANTHER" id="PTHR10515">
    <property type="entry name" value="THYMIDINE PHOSPHORYLASE"/>
    <property type="match status" value="1"/>
</dbReference>
<keyword evidence="5" id="KW-1185">Reference proteome</keyword>
<keyword evidence="1" id="KW-0328">Glycosyltransferase</keyword>